<protein>
    <submittedName>
        <fullName evidence="1">Uncharacterized protein</fullName>
    </submittedName>
</protein>
<name>A0A653K464_9GAMM</name>
<accession>A0A653K464</accession>
<dbReference type="Proteomes" id="UP000430404">
    <property type="component" value="Unassembled WGS sequence"/>
</dbReference>
<dbReference type="EMBL" id="CABWKZ010000017">
    <property type="protein sequence ID" value="VXA55677.1"/>
    <property type="molecule type" value="Genomic_DNA"/>
</dbReference>
<dbReference type="AlphaFoldDB" id="A0A653K464"/>
<proteinExistence type="predicted"/>
<reference evidence="1 2" key="1">
    <citation type="submission" date="2019-10" db="EMBL/GenBank/DDBJ databases">
        <authorList>
            <person name="Karimi E."/>
        </authorList>
    </citation>
    <scope>NUCLEOTIDE SEQUENCE [LARGE SCALE GENOMIC DNA]</scope>
    <source>
        <strain evidence="1">Acinetobacter sp. 8BE</strain>
    </source>
</reference>
<evidence type="ECO:0000313" key="2">
    <source>
        <dbReference type="Proteomes" id="UP000430404"/>
    </source>
</evidence>
<evidence type="ECO:0000313" key="1">
    <source>
        <dbReference type="EMBL" id="VXA55677.1"/>
    </source>
</evidence>
<organism evidence="1 2">
    <name type="scientific">Acinetobacter proteolyticus</name>
    <dbReference type="NCBI Taxonomy" id="1776741"/>
    <lineage>
        <taxon>Bacteria</taxon>
        <taxon>Pseudomonadati</taxon>
        <taxon>Pseudomonadota</taxon>
        <taxon>Gammaproteobacteria</taxon>
        <taxon>Moraxellales</taxon>
        <taxon>Moraxellaceae</taxon>
        <taxon>Acinetobacter</taxon>
    </lineage>
</organism>
<sequence>MSCTRRWPYYTSLELQIYEEFKQAKR</sequence>
<gene>
    <name evidence="1" type="ORF">ACI8B_240004</name>
</gene>